<comment type="caution">
    <text evidence="1">The sequence shown here is derived from an EMBL/GenBank/DDBJ whole genome shotgun (WGS) entry which is preliminary data.</text>
</comment>
<dbReference type="AlphaFoldDB" id="E6PHG0"/>
<reference evidence="1" key="1">
    <citation type="submission" date="2009-10" db="EMBL/GenBank/DDBJ databases">
        <title>Diversity of trophic interactions inside an arsenic-rich microbial ecosystem.</title>
        <authorList>
            <person name="Bertin P.N."/>
            <person name="Heinrich-Salmeron A."/>
            <person name="Pelletier E."/>
            <person name="Goulhen-Chollet F."/>
            <person name="Arsene-Ploetze F."/>
            <person name="Gallien S."/>
            <person name="Calteau A."/>
            <person name="Vallenet D."/>
            <person name="Casiot C."/>
            <person name="Chane-Woon-Ming B."/>
            <person name="Giloteaux L."/>
            <person name="Barakat M."/>
            <person name="Bonnefoy V."/>
            <person name="Bruneel O."/>
            <person name="Chandler M."/>
            <person name="Cleiss J."/>
            <person name="Duran R."/>
            <person name="Elbaz-Poulichet F."/>
            <person name="Fonknechten N."/>
            <person name="Lauga B."/>
            <person name="Mornico D."/>
            <person name="Ortet P."/>
            <person name="Schaeffer C."/>
            <person name="Siguier P."/>
            <person name="Alexander Thil Smith A."/>
            <person name="Van Dorsselaer A."/>
            <person name="Weissenbach J."/>
            <person name="Medigue C."/>
            <person name="Le Paslier D."/>
        </authorList>
    </citation>
    <scope>NUCLEOTIDE SEQUENCE</scope>
</reference>
<protein>
    <recommendedName>
        <fullName evidence="2">DUF3465 domain-containing protein</fullName>
    </recommendedName>
</protein>
<organism evidence="1">
    <name type="scientific">mine drainage metagenome</name>
    <dbReference type="NCBI Taxonomy" id="410659"/>
    <lineage>
        <taxon>unclassified sequences</taxon>
        <taxon>metagenomes</taxon>
        <taxon>ecological metagenomes</taxon>
    </lineage>
</organism>
<evidence type="ECO:0008006" key="2">
    <source>
        <dbReference type="Google" id="ProtNLM"/>
    </source>
</evidence>
<evidence type="ECO:0000313" key="1">
    <source>
        <dbReference type="EMBL" id="CBH75898.1"/>
    </source>
</evidence>
<gene>
    <name evidence="1" type="ORF">CARN1_1065</name>
</gene>
<sequence>MLRSCRPTLRALSAVLALALLAACAGRISNGKSGLCDNAGYLAARKIAHVRTEVTICGTVARIRTARRTQSGLHLWFYVRVAPHVNARVIADESVLGPLLVRVGDKVEVQGRFFRDRDGFDGIDWTHRVSGTHSSWSTPGFVVINGIEYR</sequence>
<dbReference type="PROSITE" id="PS51257">
    <property type="entry name" value="PROKAR_LIPOPROTEIN"/>
    <property type="match status" value="1"/>
</dbReference>
<dbReference type="EMBL" id="CABL01000017">
    <property type="protein sequence ID" value="CBH75898.1"/>
    <property type="molecule type" value="Genomic_DNA"/>
</dbReference>
<proteinExistence type="predicted"/>
<name>E6PHG0_9ZZZZ</name>
<accession>E6PHG0</accession>